<dbReference type="GO" id="GO:0000349">
    <property type="term" value="P:generation of catalytic spliceosome for first transesterification step"/>
    <property type="evidence" value="ECO:0007669"/>
    <property type="project" value="TreeGrafter"/>
</dbReference>
<proteinExistence type="predicted"/>
<sequence length="152" mass="17481">MLTDAGVAPTPKHRKLHKSWKLWSFYVDLVESVSSLEETKKVYERIFELRIATPQTVVNYANLLEEHKYFEESFKIYERGLDLFSYPVAFELWNLYLPNPVLRRIYLGPAPREPADFGSTMDGFPENTTETTLAVSSWLILVGELGSSTLES</sequence>
<keyword evidence="1" id="KW-0508">mRNA splicing</keyword>
<feature type="domain" description="Pre-mRNA-splicing factor Syf1/CRNKL1-like C-terminal HAT-repeats" evidence="3">
    <location>
        <begin position="12"/>
        <end position="104"/>
    </location>
</feature>
<evidence type="ECO:0000256" key="2">
    <source>
        <dbReference type="ARBA" id="ARBA00022737"/>
    </source>
</evidence>
<dbReference type="InterPro" id="IPR055430">
    <property type="entry name" value="HAT_Syf1_CNRKL1_C"/>
</dbReference>
<dbReference type="InterPro" id="IPR011990">
    <property type="entry name" value="TPR-like_helical_dom_sf"/>
</dbReference>
<dbReference type="AlphaFoldDB" id="A0AAN7CV85"/>
<dbReference type="GO" id="GO:0000974">
    <property type="term" value="C:Prp19 complex"/>
    <property type="evidence" value="ECO:0007669"/>
    <property type="project" value="TreeGrafter"/>
</dbReference>
<keyword evidence="5" id="KW-1185">Reference proteome</keyword>
<dbReference type="GO" id="GO:0071007">
    <property type="term" value="C:U2-type catalytic step 2 spliceosome"/>
    <property type="evidence" value="ECO:0007669"/>
    <property type="project" value="TreeGrafter"/>
</dbReference>
<name>A0AAN7CV85_9PEZI</name>
<evidence type="ECO:0000259" key="3">
    <source>
        <dbReference type="Pfam" id="PF23231"/>
    </source>
</evidence>
<dbReference type="PANTHER" id="PTHR11246">
    <property type="entry name" value="PRE-MRNA SPLICING FACTOR"/>
    <property type="match status" value="1"/>
</dbReference>
<evidence type="ECO:0000256" key="1">
    <source>
        <dbReference type="ARBA" id="ARBA00022728"/>
    </source>
</evidence>
<dbReference type="SUPFAM" id="SSF48452">
    <property type="entry name" value="TPR-like"/>
    <property type="match status" value="1"/>
</dbReference>
<keyword evidence="1" id="KW-0747">Spliceosome</keyword>
<reference evidence="4" key="2">
    <citation type="submission" date="2023-05" db="EMBL/GenBank/DDBJ databases">
        <authorList>
            <consortium name="Lawrence Berkeley National Laboratory"/>
            <person name="Steindorff A."/>
            <person name="Hensen N."/>
            <person name="Bonometti L."/>
            <person name="Westerberg I."/>
            <person name="Brannstrom I.O."/>
            <person name="Guillou S."/>
            <person name="Cros-Aarteil S."/>
            <person name="Calhoun S."/>
            <person name="Haridas S."/>
            <person name="Kuo A."/>
            <person name="Mondo S."/>
            <person name="Pangilinan J."/>
            <person name="Riley R."/>
            <person name="Labutti K."/>
            <person name="Andreopoulos B."/>
            <person name="Lipzen A."/>
            <person name="Chen C."/>
            <person name="Yanf M."/>
            <person name="Daum C."/>
            <person name="Ng V."/>
            <person name="Clum A."/>
            <person name="Ohm R."/>
            <person name="Martin F."/>
            <person name="Silar P."/>
            <person name="Natvig D."/>
            <person name="Lalanne C."/>
            <person name="Gautier V."/>
            <person name="Ament-Velasquez S.L."/>
            <person name="Kruys A."/>
            <person name="Hutchinson M.I."/>
            <person name="Powell A.J."/>
            <person name="Barry K."/>
            <person name="Miller A.N."/>
            <person name="Grigoriev I.V."/>
            <person name="Debuchy R."/>
            <person name="Gladieux P."/>
            <person name="Thoren M.H."/>
            <person name="Johannesson H."/>
        </authorList>
    </citation>
    <scope>NUCLEOTIDE SEQUENCE</scope>
    <source>
        <strain evidence="4">CBS 359.72</strain>
    </source>
</reference>
<keyword evidence="2" id="KW-0677">Repeat</keyword>
<accession>A0AAN7CV85</accession>
<keyword evidence="1" id="KW-0507">mRNA processing</keyword>
<comment type="caution">
    <text evidence="4">The sequence shown here is derived from an EMBL/GenBank/DDBJ whole genome shotgun (WGS) entry which is preliminary data.</text>
</comment>
<dbReference type="Proteomes" id="UP001303647">
    <property type="component" value="Unassembled WGS sequence"/>
</dbReference>
<dbReference type="EMBL" id="MU857636">
    <property type="protein sequence ID" value="KAK4248545.1"/>
    <property type="molecule type" value="Genomic_DNA"/>
</dbReference>
<protein>
    <recommendedName>
        <fullName evidence="3">Pre-mRNA-splicing factor Syf1/CRNKL1-like C-terminal HAT-repeats domain-containing protein</fullName>
    </recommendedName>
</protein>
<gene>
    <name evidence="4" type="ORF">C7999DRAFT_31039</name>
</gene>
<dbReference type="Gene3D" id="1.25.40.10">
    <property type="entry name" value="Tetratricopeptide repeat domain"/>
    <property type="match status" value="1"/>
</dbReference>
<reference evidence="4" key="1">
    <citation type="journal article" date="2023" name="Mol. Phylogenet. Evol.">
        <title>Genome-scale phylogeny and comparative genomics of the fungal order Sordariales.</title>
        <authorList>
            <person name="Hensen N."/>
            <person name="Bonometti L."/>
            <person name="Westerberg I."/>
            <person name="Brannstrom I.O."/>
            <person name="Guillou S."/>
            <person name="Cros-Aarteil S."/>
            <person name="Calhoun S."/>
            <person name="Haridas S."/>
            <person name="Kuo A."/>
            <person name="Mondo S."/>
            <person name="Pangilinan J."/>
            <person name="Riley R."/>
            <person name="LaButti K."/>
            <person name="Andreopoulos B."/>
            <person name="Lipzen A."/>
            <person name="Chen C."/>
            <person name="Yan M."/>
            <person name="Daum C."/>
            <person name="Ng V."/>
            <person name="Clum A."/>
            <person name="Steindorff A."/>
            <person name="Ohm R.A."/>
            <person name="Martin F."/>
            <person name="Silar P."/>
            <person name="Natvig D.O."/>
            <person name="Lalanne C."/>
            <person name="Gautier V."/>
            <person name="Ament-Velasquez S.L."/>
            <person name="Kruys A."/>
            <person name="Hutchinson M.I."/>
            <person name="Powell A.J."/>
            <person name="Barry K."/>
            <person name="Miller A.N."/>
            <person name="Grigoriev I.V."/>
            <person name="Debuchy R."/>
            <person name="Gladieux P."/>
            <person name="Hiltunen Thoren M."/>
            <person name="Johannesson H."/>
        </authorList>
    </citation>
    <scope>NUCLEOTIDE SEQUENCE</scope>
    <source>
        <strain evidence="4">CBS 359.72</strain>
    </source>
</reference>
<organism evidence="4 5">
    <name type="scientific">Corynascus novoguineensis</name>
    <dbReference type="NCBI Taxonomy" id="1126955"/>
    <lineage>
        <taxon>Eukaryota</taxon>
        <taxon>Fungi</taxon>
        <taxon>Dikarya</taxon>
        <taxon>Ascomycota</taxon>
        <taxon>Pezizomycotina</taxon>
        <taxon>Sordariomycetes</taxon>
        <taxon>Sordariomycetidae</taxon>
        <taxon>Sordariales</taxon>
        <taxon>Chaetomiaceae</taxon>
        <taxon>Corynascus</taxon>
    </lineage>
</organism>
<dbReference type="GO" id="GO:0071014">
    <property type="term" value="C:post-mRNA release spliceosomal complex"/>
    <property type="evidence" value="ECO:0007669"/>
    <property type="project" value="TreeGrafter"/>
</dbReference>
<dbReference type="Pfam" id="PF23231">
    <property type="entry name" value="HAT_Syf1_CNRKL1_C"/>
    <property type="match status" value="1"/>
</dbReference>
<dbReference type="PANTHER" id="PTHR11246:SF5">
    <property type="entry name" value="PRE-MRNA-SPLICING FACTOR SYF1"/>
    <property type="match status" value="1"/>
</dbReference>
<evidence type="ECO:0000313" key="5">
    <source>
        <dbReference type="Proteomes" id="UP001303647"/>
    </source>
</evidence>
<evidence type="ECO:0000313" key="4">
    <source>
        <dbReference type="EMBL" id="KAK4248545.1"/>
    </source>
</evidence>
<dbReference type="InterPro" id="IPR045075">
    <property type="entry name" value="Syf1-like"/>
</dbReference>